<dbReference type="EMBL" id="JANPWE010000001">
    <property type="protein sequence ID" value="MCR6544586.1"/>
    <property type="molecule type" value="Genomic_DNA"/>
</dbReference>
<dbReference type="PANTHER" id="PTHR33695:SF1">
    <property type="entry name" value="LIPOPROTEIN SIGNAL PEPTIDASE"/>
    <property type="match status" value="1"/>
</dbReference>
<dbReference type="Proteomes" id="UP001524944">
    <property type="component" value="Unassembled WGS sequence"/>
</dbReference>
<keyword evidence="5 9" id="KW-0064">Aspartyl protease</keyword>
<comment type="caution">
    <text evidence="9">Lacks conserved residue(s) required for the propagation of feature annotation.</text>
</comment>
<feature type="active site" evidence="9">
    <location>
        <position position="112"/>
    </location>
</feature>
<dbReference type="HAMAP" id="MF_00161">
    <property type="entry name" value="LspA"/>
    <property type="match status" value="1"/>
</dbReference>
<evidence type="ECO:0000256" key="8">
    <source>
        <dbReference type="ARBA" id="ARBA00023136"/>
    </source>
</evidence>
<dbReference type="GO" id="GO:0004190">
    <property type="term" value="F:aspartic-type endopeptidase activity"/>
    <property type="evidence" value="ECO:0007669"/>
    <property type="project" value="UniProtKB-EC"/>
</dbReference>
<feature type="active site" evidence="9">
    <location>
        <position position="126"/>
    </location>
</feature>
<keyword evidence="2 9" id="KW-1003">Cell membrane</keyword>
<sequence length="149" mass="16625">MLMLILITGGVLILDQITKYLAQTYLMEVGSIPLILDVFHLTYVENTGAAFSLLTGKISFFIIITALALAVSLYVYFRVDQKWVLLRFGLALVMGGALGNLLDRMRHGYVVDFFDFRVFPVFNVADSAIVLGAVLIAWVVLKNDISFKK</sequence>
<organism evidence="12 13">
    <name type="scientific">Dehalobacterium formicoaceticum</name>
    <dbReference type="NCBI Taxonomy" id="51515"/>
    <lineage>
        <taxon>Bacteria</taxon>
        <taxon>Bacillati</taxon>
        <taxon>Bacillota</taxon>
        <taxon>Clostridia</taxon>
        <taxon>Eubacteriales</taxon>
        <taxon>Peptococcaceae</taxon>
        <taxon>Dehalobacterium</taxon>
    </lineage>
</organism>
<dbReference type="NCBIfam" id="TIGR00077">
    <property type="entry name" value="lspA"/>
    <property type="match status" value="1"/>
</dbReference>
<comment type="catalytic activity">
    <reaction evidence="9 10">
        <text>Release of signal peptides from bacterial membrane prolipoproteins. Hydrolyzes -Xaa-Yaa-Zaa-|-(S,diacylglyceryl)Cys-, in which Xaa is hydrophobic (preferably Leu), and Yaa (Ala or Ser) and Zaa (Gly or Ala) have small, neutral side chains.</text>
        <dbReference type="EC" id="3.4.23.36"/>
    </reaction>
</comment>
<evidence type="ECO:0000256" key="7">
    <source>
        <dbReference type="ARBA" id="ARBA00022989"/>
    </source>
</evidence>
<evidence type="ECO:0000256" key="5">
    <source>
        <dbReference type="ARBA" id="ARBA00022750"/>
    </source>
</evidence>
<evidence type="ECO:0000256" key="2">
    <source>
        <dbReference type="ARBA" id="ARBA00022475"/>
    </source>
</evidence>
<comment type="pathway">
    <text evidence="9">Protein modification; lipoprotein biosynthesis (signal peptide cleavage).</text>
</comment>
<evidence type="ECO:0000256" key="9">
    <source>
        <dbReference type="HAMAP-Rule" id="MF_00161"/>
    </source>
</evidence>
<comment type="caution">
    <text evidence="12">The sequence shown here is derived from an EMBL/GenBank/DDBJ whole genome shotgun (WGS) entry which is preliminary data.</text>
</comment>
<evidence type="ECO:0000256" key="10">
    <source>
        <dbReference type="RuleBase" id="RU000594"/>
    </source>
</evidence>
<evidence type="ECO:0000313" key="13">
    <source>
        <dbReference type="Proteomes" id="UP001524944"/>
    </source>
</evidence>
<proteinExistence type="inferred from homology"/>
<name>A0ABT1Y4I1_9FIRM</name>
<comment type="function">
    <text evidence="9 10">This protein specifically catalyzes the removal of signal peptides from prolipoproteins.</text>
</comment>
<accession>A0ABT1Y4I1</accession>
<evidence type="ECO:0000313" key="12">
    <source>
        <dbReference type="EMBL" id="MCR6544586.1"/>
    </source>
</evidence>
<evidence type="ECO:0000256" key="1">
    <source>
        <dbReference type="ARBA" id="ARBA00006139"/>
    </source>
</evidence>
<comment type="similarity">
    <text evidence="1 9 11">Belongs to the peptidase A8 family.</text>
</comment>
<dbReference type="EC" id="3.4.23.36" evidence="9"/>
<keyword evidence="6 9" id="KW-0378">Hydrolase</keyword>
<gene>
    <name evidence="9 12" type="primary">lspA</name>
    <name evidence="12" type="ORF">NVS47_03495</name>
</gene>
<evidence type="ECO:0000256" key="4">
    <source>
        <dbReference type="ARBA" id="ARBA00022692"/>
    </source>
</evidence>
<keyword evidence="7 9" id="KW-1133">Transmembrane helix</keyword>
<comment type="subcellular location">
    <subcellularLocation>
        <location evidence="9">Cell membrane</location>
        <topology evidence="9">Multi-pass membrane protein</topology>
    </subcellularLocation>
</comment>
<keyword evidence="8 9" id="KW-0472">Membrane</keyword>
<dbReference type="RefSeq" id="WP_242965431.1">
    <property type="nucleotide sequence ID" value="NZ_CP022121.1"/>
</dbReference>
<keyword evidence="13" id="KW-1185">Reference proteome</keyword>
<protein>
    <recommendedName>
        <fullName evidence="9">Lipoprotein signal peptidase</fullName>
        <ecNumber evidence="9">3.4.23.36</ecNumber>
    </recommendedName>
    <alternativeName>
        <fullName evidence="9">Prolipoprotein signal peptidase</fullName>
    </alternativeName>
    <alternativeName>
        <fullName evidence="9">Signal peptidase II</fullName>
        <shortName evidence="9">SPase II</shortName>
    </alternativeName>
</protein>
<dbReference type="PROSITE" id="PS00855">
    <property type="entry name" value="SPASE_II"/>
    <property type="match status" value="1"/>
</dbReference>
<evidence type="ECO:0000256" key="3">
    <source>
        <dbReference type="ARBA" id="ARBA00022670"/>
    </source>
</evidence>
<feature type="transmembrane region" description="Helical" evidence="9">
    <location>
        <begin position="122"/>
        <end position="141"/>
    </location>
</feature>
<feature type="transmembrane region" description="Helical" evidence="9">
    <location>
        <begin position="58"/>
        <end position="77"/>
    </location>
</feature>
<dbReference type="InterPro" id="IPR001872">
    <property type="entry name" value="Peptidase_A8"/>
</dbReference>
<reference evidence="12 13" key="1">
    <citation type="submission" date="2022-08" db="EMBL/GenBank/DDBJ databases">
        <title>Proteogenomics of the novel Dehalobacterium formicoaceticum strain EZ94 highlights a key role of methyltransferases during anaerobic dichloromethane degradation.</title>
        <authorList>
            <person name="Wasmund K."/>
        </authorList>
    </citation>
    <scope>NUCLEOTIDE SEQUENCE [LARGE SCALE GENOMIC DNA]</scope>
    <source>
        <strain evidence="12 13">EZ94</strain>
    </source>
</reference>
<keyword evidence="3 9" id="KW-0645">Protease</keyword>
<evidence type="ECO:0000256" key="11">
    <source>
        <dbReference type="RuleBase" id="RU004181"/>
    </source>
</evidence>
<dbReference type="Pfam" id="PF01252">
    <property type="entry name" value="Peptidase_A8"/>
    <property type="match status" value="1"/>
</dbReference>
<dbReference type="PRINTS" id="PR00781">
    <property type="entry name" value="LIPOSIGPTASE"/>
</dbReference>
<dbReference type="PANTHER" id="PTHR33695">
    <property type="entry name" value="LIPOPROTEIN SIGNAL PEPTIDASE"/>
    <property type="match status" value="1"/>
</dbReference>
<keyword evidence="4 9" id="KW-0812">Transmembrane</keyword>
<evidence type="ECO:0000256" key="6">
    <source>
        <dbReference type="ARBA" id="ARBA00022801"/>
    </source>
</evidence>
<feature type="transmembrane region" description="Helical" evidence="9">
    <location>
        <begin position="84"/>
        <end position="102"/>
    </location>
</feature>